<dbReference type="Proteomes" id="UP000002872">
    <property type="component" value="Unassembled WGS sequence"/>
</dbReference>
<name>I3EDY4_NEMP3</name>
<sequence>MERRNGRENNLEYKSIKQICGRSKLKVCIQHGSGQLDRHASRFKLYYKPVYNVVCGHIHCIMQWLRFNLVTAMGVLGKKAIRKVLLYVYWLYVSVLWAHIRIICAPDEQSIDYFSNGSISTDEMLSIHIDTSIEVLQCYYDSEKLFNNTTFNLAVPAIYYNKMKEMENKLSSTEKGADEGVSIEKEPLNDVTLDELMQIPSAQLVEVENIEPYASTLDITRNFNKSTCEEKVSESEDRKSAISYAKNTIKKIRNSKRKTTPLIDSESTIKNKKKKVLEKTSKKKSRRKSSPFVAVDKLSESSSENEQLSDTSESSYASSESFSQISRKYVFKDSMEYFDSINTFNRYKVLSMKDIYRFKPTQAILCSYAKNKSRRDEIYFSFGIGMIREFKKIRNIWISIYTAKKRDARRAIFLIKYLVENPEITKQIFKNYNMFYYNRFIKDLYKYMLNEIPTCYCTEINSASYYNRAFSRNNIMKIPLGDIYIRKGINLWWHAESMLVIIIEQNKLNLDSIGVPDISRIKRQIQLILSIPEIYEDLFYIPYSLIEDTQSQILLLGNIEPQHRLFCIIQYLYGKIHNSTIIKIEASRKIQIANRNYSLHTYSDIDMYNLVYKIFTVFYRHSKNTYKTYINEKIKEIRPHVQYKSRARSMYKLNYLYMKEYTGIPANNILVLKGKDSIIDANFSVCTLLLEYSVLASHDKRLLDKITSRTANYENIFYDSVELSHSHHYHVQFIDNHTHRVYIIHLPFFVFKNTRNVYKYHYIHTISDIVEHIKKTFNIRQSKKSSFSNNVYPFKYSKSENKWSMIMPDTTSDKKCKKTKKDNDMEKTIEEMANSGFTVVFYYIKENLQTTEFIFAQLNPLGADVLNNYTIHSLQKKEINQLCKEESKIGLFPRIPLFLPKLMISATYLGPYVLKSEKYHINILTEYKDLVPIEFSNWLEVPTHANRRYKPLGIIDNYKNKAYYYSDFSVLDINSPYEDCDCYSMNIVQSNINNYSANISWRTRIQHGIEDYTNYHWDLVQNTTKCNNTIENNIQGKRTKKVLSCFLSMLQKKHVSLDMFRYGICIYTKLGSSRCQFASVLCPDFKNRINNLVSIDNNPMYERLSPLLKKNIHELNNLPPIDMSDISNISKVTITVKNINYMLSKLGIHYDIFDVFFRPYN</sequence>
<keyword evidence="2" id="KW-0812">Transmembrane</keyword>
<feature type="compositionally biased region" description="Basic residues" evidence="1">
    <location>
        <begin position="274"/>
        <end position="289"/>
    </location>
</feature>
<keyword evidence="2" id="KW-0472">Membrane</keyword>
<accession>I3EDY4</accession>
<dbReference type="VEuPathDB" id="MicrosporidiaDB:NEQG_02312"/>
<feature type="transmembrane region" description="Helical" evidence="2">
    <location>
        <begin position="84"/>
        <end position="100"/>
    </location>
</feature>
<evidence type="ECO:0000256" key="1">
    <source>
        <dbReference type="SAM" id="MobiDB-lite"/>
    </source>
</evidence>
<dbReference type="AlphaFoldDB" id="I3EDY4"/>
<keyword evidence="4" id="KW-1185">Reference proteome</keyword>
<protein>
    <submittedName>
        <fullName evidence="3">Uncharacterized protein</fullName>
    </submittedName>
</protein>
<dbReference type="InParanoid" id="I3EDY4"/>
<dbReference type="OrthoDB" id="10317358at2759"/>
<evidence type="ECO:0000313" key="4">
    <source>
        <dbReference type="Proteomes" id="UP000002872"/>
    </source>
</evidence>
<evidence type="ECO:0000313" key="3">
    <source>
        <dbReference type="EMBL" id="EIJ87431.1"/>
    </source>
</evidence>
<feature type="compositionally biased region" description="Low complexity" evidence="1">
    <location>
        <begin position="300"/>
        <end position="312"/>
    </location>
</feature>
<dbReference type="EMBL" id="GL870882">
    <property type="protein sequence ID" value="EIJ87431.1"/>
    <property type="molecule type" value="Genomic_DNA"/>
</dbReference>
<dbReference type="HOGENOM" id="CLU_010538_0_0_1"/>
<feature type="region of interest" description="Disordered" evidence="1">
    <location>
        <begin position="274"/>
        <end position="312"/>
    </location>
</feature>
<keyword evidence="2" id="KW-1133">Transmembrane helix</keyword>
<evidence type="ECO:0000256" key="2">
    <source>
        <dbReference type="SAM" id="Phobius"/>
    </source>
</evidence>
<proteinExistence type="predicted"/>
<organism evidence="3 4">
    <name type="scientific">Nematocida parisii (strain ERTm3)</name>
    <name type="common">Nematode killer fungus</name>
    <dbReference type="NCBI Taxonomy" id="935791"/>
    <lineage>
        <taxon>Eukaryota</taxon>
        <taxon>Fungi</taxon>
        <taxon>Fungi incertae sedis</taxon>
        <taxon>Microsporidia</taxon>
        <taxon>Nematocida</taxon>
    </lineage>
</organism>
<dbReference type="OMA" id="YSANISW"/>
<gene>
    <name evidence="3" type="ORF">NEQG_02312</name>
</gene>
<reference evidence="3" key="1">
    <citation type="submission" date="2011-01" db="EMBL/GenBank/DDBJ databases">
        <title>The Genome Sequence of Nematocida parisii strain ERTm3.</title>
        <authorList>
            <consortium name="The Broad Institute Genome Sequencing Platform"/>
            <consortium name="The Broad Institute Genome Sequencing Center for Infectious Disease"/>
            <person name="Cuomo C."/>
            <person name="Troemel E."/>
            <person name="Young S.K."/>
            <person name="Zeng Q."/>
            <person name="Gargeya S."/>
            <person name="Fitzgerald M."/>
            <person name="Haas B."/>
            <person name="Abouelleil A."/>
            <person name="Alvarado L."/>
            <person name="Arachchi H.M."/>
            <person name="Berlin A."/>
            <person name="Chapman S.B."/>
            <person name="Gearin G."/>
            <person name="Goldberg J."/>
            <person name="Griggs A."/>
            <person name="Gujja S."/>
            <person name="Hansen M."/>
            <person name="Heiman D."/>
            <person name="Howarth C."/>
            <person name="Larimer J."/>
            <person name="Lui A."/>
            <person name="MacDonald P.J.P."/>
            <person name="McCowen C."/>
            <person name="Montmayeur A."/>
            <person name="Murphy C."/>
            <person name="Neiman D."/>
            <person name="Pearson M."/>
            <person name="Priest M."/>
            <person name="Roberts A."/>
            <person name="Saif S."/>
            <person name="Shea T."/>
            <person name="Sisk P."/>
            <person name="Stolte C."/>
            <person name="Sykes S."/>
            <person name="Wortman J."/>
            <person name="Nusbaum C."/>
            <person name="Birren B."/>
        </authorList>
    </citation>
    <scope>NUCLEOTIDE SEQUENCE</scope>
    <source>
        <strain evidence="3">ERTm3</strain>
    </source>
</reference>